<evidence type="ECO:0000256" key="1">
    <source>
        <dbReference type="SAM" id="MobiDB-lite"/>
    </source>
</evidence>
<dbReference type="AlphaFoldDB" id="A0A1Y2AC39"/>
<feature type="region of interest" description="Disordered" evidence="1">
    <location>
        <begin position="1"/>
        <end position="61"/>
    </location>
</feature>
<dbReference type="Proteomes" id="UP000193920">
    <property type="component" value="Unassembled WGS sequence"/>
</dbReference>
<comment type="caution">
    <text evidence="2">The sequence shown here is derived from an EMBL/GenBank/DDBJ whole genome shotgun (WGS) entry which is preliminary data.</text>
</comment>
<feature type="region of interest" description="Disordered" evidence="1">
    <location>
        <begin position="165"/>
        <end position="197"/>
    </location>
</feature>
<feature type="region of interest" description="Disordered" evidence="1">
    <location>
        <begin position="114"/>
        <end position="141"/>
    </location>
</feature>
<feature type="compositionally biased region" description="Low complexity" evidence="1">
    <location>
        <begin position="13"/>
        <end position="40"/>
    </location>
</feature>
<dbReference type="EMBL" id="MCOG01000304">
    <property type="protein sequence ID" value="ORY20062.1"/>
    <property type="molecule type" value="Genomic_DNA"/>
</dbReference>
<protein>
    <submittedName>
        <fullName evidence="2">Uncharacterized protein</fullName>
    </submittedName>
</protein>
<reference evidence="2 3" key="1">
    <citation type="submission" date="2016-08" db="EMBL/GenBank/DDBJ databases">
        <title>A Parts List for Fungal Cellulosomes Revealed by Comparative Genomics.</title>
        <authorList>
            <consortium name="DOE Joint Genome Institute"/>
            <person name="Haitjema C.H."/>
            <person name="Gilmore S.P."/>
            <person name="Henske J.K."/>
            <person name="Solomon K.V."/>
            <person name="De Groot R."/>
            <person name="Kuo A."/>
            <person name="Mondo S.J."/>
            <person name="Salamov A.A."/>
            <person name="Labutti K."/>
            <person name="Zhao Z."/>
            <person name="Chiniquy J."/>
            <person name="Barry K."/>
            <person name="Brewer H.M."/>
            <person name="Purvine S.O."/>
            <person name="Wright A.T."/>
            <person name="Boxma B."/>
            <person name="Van Alen T."/>
            <person name="Hackstein J.H."/>
            <person name="Baker S.E."/>
            <person name="Grigoriev I.V."/>
            <person name="O'Malley M.A."/>
        </authorList>
    </citation>
    <scope>NUCLEOTIDE SEQUENCE [LARGE SCALE GENOMIC DNA]</scope>
    <source>
        <strain evidence="2 3">G1</strain>
    </source>
</reference>
<feature type="compositionally biased region" description="Basic and acidic residues" evidence="1">
    <location>
        <begin position="1"/>
        <end position="12"/>
    </location>
</feature>
<feature type="region of interest" description="Disordered" evidence="1">
    <location>
        <begin position="76"/>
        <end position="95"/>
    </location>
</feature>
<dbReference type="OrthoDB" id="10568442at2759"/>
<evidence type="ECO:0000313" key="3">
    <source>
        <dbReference type="Proteomes" id="UP000193920"/>
    </source>
</evidence>
<accession>A0A1Y2AC39</accession>
<feature type="compositionally biased region" description="Polar residues" evidence="1">
    <location>
        <begin position="123"/>
        <end position="132"/>
    </location>
</feature>
<name>A0A1Y2AC39_9FUNG</name>
<sequence length="622" mass="67750">MSCEKSNKRESSNSENTNINNSNNFGNSNNTPVSNSTTNNNEKENLGSTSQIQNSPDDNLELPSYEEVLNFQLYSEENSENLSPRSSQYAPNKNQYDSFVDHQSSQIYPAQQIPQSQPLQQKAPGTQQQQDSPYLLNNTSNNTSFLQIQPSKSITSTTSTSSFLIGQPVSTSSNTSQPINPLNSANNDSTTQSSKPVETNNISYQIKPGQPVPQNSYFQVQQGQPVTQESASNQNFETCYDGEYQDMNDTITISTGTFGTRKIQVKALARVNMVKSTIGNNIIDIRGARLLNGESQIIFDGTLGRLILVVPKYLSLIIEDQYCIGEVLSHRPTEVPVNEAKKKGLPIVRVMVKNTLGDVNIIEKGVNISVSTESLNLEIKKLRKEYIKNNKKLGKKKTKNNNMENSNGNNYGTSLISMKAMFKKTFNSAKQQINNQVNKPVNLTPYHPAAQSTSYSYTTTAPYGVPTQSSSTCSTSVYPYSSQLNYSYSYQGYPLQATQGDYPLTFQQVTTTAPYSSLPSAPISTTSLSSTGSISVGHASSQNYITNPLIVSTAPPSSVIVTSSIGSQPNGNVNINASPSYSIVHPCINTSNSISATAPPIIFSSASETPTTNAKVPYPPRA</sequence>
<keyword evidence="3" id="KW-1185">Reference proteome</keyword>
<proteinExistence type="predicted"/>
<dbReference type="STRING" id="1754190.A0A1Y2AC39"/>
<feature type="compositionally biased region" description="Polar residues" evidence="1">
    <location>
        <begin position="168"/>
        <end position="197"/>
    </location>
</feature>
<gene>
    <name evidence="2" type="ORF">LY90DRAFT_517103</name>
</gene>
<feature type="compositionally biased region" description="Polar residues" evidence="1">
    <location>
        <begin position="46"/>
        <end position="57"/>
    </location>
</feature>
<evidence type="ECO:0000313" key="2">
    <source>
        <dbReference type="EMBL" id="ORY20062.1"/>
    </source>
</evidence>
<organism evidence="2 3">
    <name type="scientific">Neocallimastix californiae</name>
    <dbReference type="NCBI Taxonomy" id="1754190"/>
    <lineage>
        <taxon>Eukaryota</taxon>
        <taxon>Fungi</taxon>
        <taxon>Fungi incertae sedis</taxon>
        <taxon>Chytridiomycota</taxon>
        <taxon>Chytridiomycota incertae sedis</taxon>
        <taxon>Neocallimastigomycetes</taxon>
        <taxon>Neocallimastigales</taxon>
        <taxon>Neocallimastigaceae</taxon>
        <taxon>Neocallimastix</taxon>
    </lineage>
</organism>